<dbReference type="Pfam" id="PF09685">
    <property type="entry name" value="MamF_MmsF"/>
    <property type="match status" value="1"/>
</dbReference>
<dbReference type="InterPro" id="IPR019109">
    <property type="entry name" value="MamF_MmsF"/>
</dbReference>
<evidence type="ECO:0000256" key="1">
    <source>
        <dbReference type="ARBA" id="ARBA00004141"/>
    </source>
</evidence>
<dbReference type="EMBL" id="MHCU01000014">
    <property type="protein sequence ID" value="OGY28069.1"/>
    <property type="molecule type" value="Genomic_DNA"/>
</dbReference>
<dbReference type="Proteomes" id="UP000176645">
    <property type="component" value="Unassembled WGS sequence"/>
</dbReference>
<dbReference type="AlphaFoldDB" id="A0A1G1WK36"/>
<feature type="transmembrane region" description="Helical" evidence="5">
    <location>
        <begin position="64"/>
        <end position="81"/>
    </location>
</feature>
<reference evidence="6 7" key="1">
    <citation type="journal article" date="2016" name="Nat. Commun.">
        <title>Thousands of microbial genomes shed light on interconnected biogeochemical processes in an aquifer system.</title>
        <authorList>
            <person name="Anantharaman K."/>
            <person name="Brown C.T."/>
            <person name="Hug L.A."/>
            <person name="Sharon I."/>
            <person name="Castelle C.J."/>
            <person name="Probst A.J."/>
            <person name="Thomas B.C."/>
            <person name="Singh A."/>
            <person name="Wilkins M.J."/>
            <person name="Karaoz U."/>
            <person name="Brodie E.L."/>
            <person name="Williams K.H."/>
            <person name="Hubbard S.S."/>
            <person name="Banfield J.F."/>
        </authorList>
    </citation>
    <scope>NUCLEOTIDE SEQUENCE [LARGE SCALE GENOMIC DNA]</scope>
</reference>
<evidence type="ECO:0000256" key="3">
    <source>
        <dbReference type="ARBA" id="ARBA00022989"/>
    </source>
</evidence>
<name>A0A1G1WK36_9BACT</name>
<accession>A0A1G1WK36</accession>
<feature type="transmembrane region" description="Helical" evidence="5">
    <location>
        <begin position="87"/>
        <end position="105"/>
    </location>
</feature>
<evidence type="ECO:0000313" key="6">
    <source>
        <dbReference type="EMBL" id="OGY28069.1"/>
    </source>
</evidence>
<proteinExistence type="predicted"/>
<comment type="subcellular location">
    <subcellularLocation>
        <location evidence="1">Membrane</location>
        <topology evidence="1">Multi-pass membrane protein</topology>
    </subcellularLocation>
</comment>
<evidence type="ECO:0000313" key="7">
    <source>
        <dbReference type="Proteomes" id="UP000176645"/>
    </source>
</evidence>
<evidence type="ECO:0000256" key="2">
    <source>
        <dbReference type="ARBA" id="ARBA00022692"/>
    </source>
</evidence>
<feature type="transmembrane region" description="Helical" evidence="5">
    <location>
        <begin position="35"/>
        <end position="52"/>
    </location>
</feature>
<gene>
    <name evidence="6" type="ORF">A2Z42_02515</name>
</gene>
<keyword evidence="3 5" id="KW-1133">Transmembrane helix</keyword>
<evidence type="ECO:0000256" key="5">
    <source>
        <dbReference type="SAM" id="Phobius"/>
    </source>
</evidence>
<keyword evidence="4 5" id="KW-0472">Membrane</keyword>
<protein>
    <submittedName>
        <fullName evidence="6">Uncharacterized protein</fullName>
    </submittedName>
</protein>
<organism evidence="6 7">
    <name type="scientific">Candidatus Woykebacteria bacterium RBG_19FT_COMBO_43_10</name>
    <dbReference type="NCBI Taxonomy" id="1802598"/>
    <lineage>
        <taxon>Bacteria</taxon>
        <taxon>Candidatus Woykeibacteriota</taxon>
    </lineage>
</organism>
<sequence length="124" mass="13840">MGSYLEKFEEAIKKKLRQQGKGATVVRTYSGEDTWIASVSYVPFVSAAVLVLRKNNSEFVSFHARQALVILIIVILALMLLPLILKMLAAVVGYGLLVYGAYYALSGRKWYLPIVTELARTIEI</sequence>
<evidence type="ECO:0000256" key="4">
    <source>
        <dbReference type="ARBA" id="ARBA00023136"/>
    </source>
</evidence>
<comment type="caution">
    <text evidence="6">The sequence shown here is derived from an EMBL/GenBank/DDBJ whole genome shotgun (WGS) entry which is preliminary data.</text>
</comment>
<keyword evidence="2 5" id="KW-0812">Transmembrane</keyword>